<sequence>MRGRGCSKKGMQGRTTTSTTRRLSLSQKPISSIELPSIGVVVEVVCWMIDVVVLRLVPLSGVRWSQVTRLVVVCTLGRDVITSRCGASTTRISLVSEFVGGMVVPTLHACLVLAIIPSLPSSSTLRKVPTWHGCVIDKSMAG</sequence>
<accession>A0A803PUA4</accession>
<keyword evidence="2" id="KW-0472">Membrane</keyword>
<dbReference type="Gramene" id="evm.model.06.1398">
    <property type="protein sequence ID" value="cds.evm.model.06.1398"/>
    <property type="gene ID" value="evm.TU.06.1398"/>
</dbReference>
<proteinExistence type="predicted"/>
<evidence type="ECO:0000313" key="3">
    <source>
        <dbReference type="EnsemblPlants" id="cds.evm.model.06.1398"/>
    </source>
</evidence>
<evidence type="ECO:0000313" key="4">
    <source>
        <dbReference type="Proteomes" id="UP000596661"/>
    </source>
</evidence>
<name>A0A803PUA4_CANSA</name>
<evidence type="ECO:0000256" key="1">
    <source>
        <dbReference type="SAM" id="MobiDB-lite"/>
    </source>
</evidence>
<reference evidence="3" key="2">
    <citation type="submission" date="2021-03" db="UniProtKB">
        <authorList>
            <consortium name="EnsemblPlants"/>
        </authorList>
    </citation>
    <scope>IDENTIFICATION</scope>
</reference>
<feature type="transmembrane region" description="Helical" evidence="2">
    <location>
        <begin position="98"/>
        <end position="119"/>
    </location>
</feature>
<keyword evidence="2" id="KW-1133">Transmembrane helix</keyword>
<protein>
    <submittedName>
        <fullName evidence="3">Uncharacterized protein</fullName>
    </submittedName>
</protein>
<dbReference type="EMBL" id="UZAU01000606">
    <property type="status" value="NOT_ANNOTATED_CDS"/>
    <property type="molecule type" value="Genomic_DNA"/>
</dbReference>
<dbReference type="EnsemblPlants" id="evm.model.06.1398">
    <property type="protein sequence ID" value="cds.evm.model.06.1398"/>
    <property type="gene ID" value="evm.TU.06.1398"/>
</dbReference>
<reference evidence="3" key="1">
    <citation type="submission" date="2018-11" db="EMBL/GenBank/DDBJ databases">
        <authorList>
            <person name="Grassa J C."/>
        </authorList>
    </citation>
    <scope>NUCLEOTIDE SEQUENCE [LARGE SCALE GENOMIC DNA]</scope>
</reference>
<dbReference type="AlphaFoldDB" id="A0A803PUA4"/>
<keyword evidence="4" id="KW-1185">Reference proteome</keyword>
<organism evidence="3 4">
    <name type="scientific">Cannabis sativa</name>
    <name type="common">Hemp</name>
    <name type="synonym">Marijuana</name>
    <dbReference type="NCBI Taxonomy" id="3483"/>
    <lineage>
        <taxon>Eukaryota</taxon>
        <taxon>Viridiplantae</taxon>
        <taxon>Streptophyta</taxon>
        <taxon>Embryophyta</taxon>
        <taxon>Tracheophyta</taxon>
        <taxon>Spermatophyta</taxon>
        <taxon>Magnoliopsida</taxon>
        <taxon>eudicotyledons</taxon>
        <taxon>Gunneridae</taxon>
        <taxon>Pentapetalae</taxon>
        <taxon>rosids</taxon>
        <taxon>fabids</taxon>
        <taxon>Rosales</taxon>
        <taxon>Cannabaceae</taxon>
        <taxon>Cannabis</taxon>
    </lineage>
</organism>
<feature type="compositionally biased region" description="Low complexity" evidence="1">
    <location>
        <begin position="14"/>
        <end position="23"/>
    </location>
</feature>
<dbReference type="Proteomes" id="UP000596661">
    <property type="component" value="Chromosome 6"/>
</dbReference>
<keyword evidence="2" id="KW-0812">Transmembrane</keyword>
<feature type="region of interest" description="Disordered" evidence="1">
    <location>
        <begin position="1"/>
        <end position="23"/>
    </location>
</feature>
<evidence type="ECO:0000256" key="2">
    <source>
        <dbReference type="SAM" id="Phobius"/>
    </source>
</evidence>